<reference evidence="3 4" key="1">
    <citation type="submission" date="2016-10" db="EMBL/GenBank/DDBJ databases">
        <authorList>
            <person name="de Groot N.N."/>
        </authorList>
    </citation>
    <scope>NUCLEOTIDE SEQUENCE [LARGE SCALE GENOMIC DNA]</scope>
    <source>
        <strain evidence="3 4">DSM 2872</strain>
    </source>
</reference>
<dbReference type="RefSeq" id="WP_074671717.1">
    <property type="nucleotide sequence ID" value="NZ_FNQG01000005.1"/>
</dbReference>
<protein>
    <submittedName>
        <fullName evidence="3">Uncharacterized protein</fullName>
    </submittedName>
</protein>
<keyword evidence="2" id="KW-0812">Transmembrane</keyword>
<keyword evidence="2" id="KW-0472">Membrane</keyword>
<feature type="transmembrane region" description="Helical" evidence="2">
    <location>
        <begin position="6"/>
        <end position="21"/>
    </location>
</feature>
<evidence type="ECO:0000313" key="4">
    <source>
        <dbReference type="Proteomes" id="UP000183469"/>
    </source>
</evidence>
<keyword evidence="1" id="KW-0175">Coiled coil</keyword>
<proteinExistence type="predicted"/>
<dbReference type="OrthoDB" id="9952673at2"/>
<dbReference type="AlphaFoldDB" id="A0A1H3X6H3"/>
<keyword evidence="2" id="KW-1133">Transmembrane helix</keyword>
<gene>
    <name evidence="3" type="ORF">SAMN05660648_01328</name>
</gene>
<sequence>MHGFFIFIWFFTLIAFIIYWRKKANARKKAGVNYTNDHLYQSTSKVKRFIGTVCIVSFILACATTPEPTPEEKAKIAAEKQAKIEQEAAQKAEKAAQEKAAKEEKLSDRIANLSSDEKAVYDAKFQEYKTNTPESEAREKALQDVDSFIKEKDEHAKQAKIAAEKAAKEQAEANKKREALSKLENAGKIKYYNLGDGSVNVIITEQANFEHDIHGVDKLVNYATQDEHERNIISTSRQCMKLVQTVKDAGINVNNFTINLTGDVVDGAGYKSKDNVVICEIAGNKGFKRDDPYSFYNQSDRYWMINGL</sequence>
<evidence type="ECO:0000256" key="2">
    <source>
        <dbReference type="SAM" id="Phobius"/>
    </source>
</evidence>
<feature type="coiled-coil region" evidence="1">
    <location>
        <begin position="75"/>
        <end position="109"/>
    </location>
</feature>
<organism evidence="3 4">
    <name type="scientific">Selenomonas ruminantium</name>
    <dbReference type="NCBI Taxonomy" id="971"/>
    <lineage>
        <taxon>Bacteria</taxon>
        <taxon>Bacillati</taxon>
        <taxon>Bacillota</taxon>
        <taxon>Negativicutes</taxon>
        <taxon>Selenomonadales</taxon>
        <taxon>Selenomonadaceae</taxon>
        <taxon>Selenomonas</taxon>
    </lineage>
</organism>
<evidence type="ECO:0000313" key="3">
    <source>
        <dbReference type="EMBL" id="SDZ94999.1"/>
    </source>
</evidence>
<accession>A0A1H3X6H3</accession>
<name>A0A1H3X6H3_SELRU</name>
<evidence type="ECO:0000256" key="1">
    <source>
        <dbReference type="SAM" id="Coils"/>
    </source>
</evidence>
<dbReference type="EMBL" id="FNQG01000005">
    <property type="protein sequence ID" value="SDZ94999.1"/>
    <property type="molecule type" value="Genomic_DNA"/>
</dbReference>
<dbReference type="Proteomes" id="UP000183469">
    <property type="component" value="Unassembled WGS sequence"/>
</dbReference>
<feature type="coiled-coil region" evidence="1">
    <location>
        <begin position="149"/>
        <end position="186"/>
    </location>
</feature>